<protein>
    <submittedName>
        <fullName evidence="1">ATP-dependent RNA helicase-like protein DB10 isoform X2</fullName>
    </submittedName>
</protein>
<name>A0AAV4LT88_BABCB</name>
<keyword evidence="1" id="KW-0067">ATP-binding</keyword>
<gene>
    <name evidence="1" type="ORF">BcabD6B2_26540</name>
</gene>
<keyword evidence="1" id="KW-0378">Hydrolase</keyword>
<keyword evidence="1" id="KW-0347">Helicase</keyword>
<dbReference type="Proteomes" id="UP001497744">
    <property type="component" value="Unassembled WGS sequence"/>
</dbReference>
<keyword evidence="1" id="KW-0547">Nucleotide-binding</keyword>
<dbReference type="GeneID" id="94194700"/>
<keyword evidence="2" id="KW-1185">Reference proteome</keyword>
<evidence type="ECO:0000313" key="1">
    <source>
        <dbReference type="EMBL" id="GIX63219.1"/>
    </source>
</evidence>
<dbReference type="EMBL" id="BPLF01000002">
    <property type="protein sequence ID" value="GIX63219.1"/>
    <property type="molecule type" value="Genomic_DNA"/>
</dbReference>
<dbReference type="RefSeq" id="XP_067715288.1">
    <property type="nucleotide sequence ID" value="XM_067859187.1"/>
</dbReference>
<accession>A0AAV4LT88</accession>
<sequence length="171" mass="18718">MCRNDPQCAIFVVYNGYVTMCSKNVDIKHEQILRKHGAWIGVNSSIRKAVDSLADRTSDQICEVNVHKDAGVNEVSPVLAVSRGLESPEAVDAGRSKRSLTLSDIDMVITNCRPVLLGRENYRMGENGAHKLPRPNLPKASGKCCGISGTIRPDDYDEKFYAGDVVPIIST</sequence>
<dbReference type="AlphaFoldDB" id="A0AAV4LT88"/>
<comment type="caution">
    <text evidence="1">The sequence shown here is derived from an EMBL/GenBank/DDBJ whole genome shotgun (WGS) entry which is preliminary data.</text>
</comment>
<proteinExistence type="predicted"/>
<organism evidence="1 2">
    <name type="scientific">Babesia caballi</name>
    <dbReference type="NCBI Taxonomy" id="5871"/>
    <lineage>
        <taxon>Eukaryota</taxon>
        <taxon>Sar</taxon>
        <taxon>Alveolata</taxon>
        <taxon>Apicomplexa</taxon>
        <taxon>Aconoidasida</taxon>
        <taxon>Piroplasmida</taxon>
        <taxon>Babesiidae</taxon>
        <taxon>Babesia</taxon>
    </lineage>
</organism>
<reference evidence="1 2" key="1">
    <citation type="submission" date="2021-06" db="EMBL/GenBank/DDBJ databases">
        <title>Genome sequence of Babesia caballi.</title>
        <authorList>
            <person name="Yamagishi J."/>
            <person name="Kidaka T."/>
            <person name="Ochi A."/>
        </authorList>
    </citation>
    <scope>NUCLEOTIDE SEQUENCE [LARGE SCALE GENOMIC DNA]</scope>
    <source>
        <strain evidence="1">USDA-D6B2</strain>
    </source>
</reference>
<dbReference type="GO" id="GO:0004386">
    <property type="term" value="F:helicase activity"/>
    <property type="evidence" value="ECO:0007669"/>
    <property type="project" value="UniProtKB-KW"/>
</dbReference>
<evidence type="ECO:0000313" key="2">
    <source>
        <dbReference type="Proteomes" id="UP001497744"/>
    </source>
</evidence>